<name>A0A0F5LTZ7_9HYPH</name>
<proteinExistence type="predicted"/>
<dbReference type="OrthoDB" id="9787897at2"/>
<dbReference type="PROSITE" id="PS51704">
    <property type="entry name" value="GP_PDE"/>
    <property type="match status" value="1"/>
</dbReference>
<dbReference type="PANTHER" id="PTHR46211">
    <property type="entry name" value="GLYCEROPHOSPHORYL DIESTER PHOSPHODIESTERASE"/>
    <property type="match status" value="1"/>
</dbReference>
<dbReference type="SUPFAM" id="SSF51695">
    <property type="entry name" value="PLC-like phosphodiesterases"/>
    <property type="match status" value="1"/>
</dbReference>
<dbReference type="CDD" id="cd08565">
    <property type="entry name" value="GDPD_pAtGDE_like"/>
    <property type="match status" value="1"/>
</dbReference>
<dbReference type="InterPro" id="IPR017946">
    <property type="entry name" value="PLC-like_Pdiesterase_TIM-brl"/>
</dbReference>
<evidence type="ECO:0000313" key="2">
    <source>
        <dbReference type="EMBL" id="KKB85818.1"/>
    </source>
</evidence>
<gene>
    <name evidence="3" type="ORF">SAMN02745223_00114</name>
    <name evidence="2" type="ORF">VW29_05890</name>
</gene>
<dbReference type="EMBL" id="FQVC01000001">
    <property type="protein sequence ID" value="SHE34225.1"/>
    <property type="molecule type" value="Genomic_DNA"/>
</dbReference>
<evidence type="ECO:0000259" key="1">
    <source>
        <dbReference type="PROSITE" id="PS51704"/>
    </source>
</evidence>
<evidence type="ECO:0000313" key="5">
    <source>
        <dbReference type="Proteomes" id="UP000184533"/>
    </source>
</evidence>
<dbReference type="EMBL" id="LAJF01000045">
    <property type="protein sequence ID" value="KKB85818.1"/>
    <property type="molecule type" value="Genomic_DNA"/>
</dbReference>
<dbReference type="GO" id="GO:0008081">
    <property type="term" value="F:phosphoric diester hydrolase activity"/>
    <property type="evidence" value="ECO:0007669"/>
    <property type="project" value="InterPro"/>
</dbReference>
<reference evidence="2 4" key="1">
    <citation type="submission" date="2015-03" db="EMBL/GenBank/DDBJ databases">
        <authorList>
            <person name="Hassan Y.I."/>
            <person name="Lepp D."/>
            <person name="Zhou T."/>
        </authorList>
    </citation>
    <scope>NUCLEOTIDE SEQUENCE [LARGE SCALE GENOMIC DNA]</scope>
    <source>
        <strain evidence="2 4">DSM 17137</strain>
    </source>
</reference>
<dbReference type="Gene3D" id="3.20.20.190">
    <property type="entry name" value="Phosphatidylinositol (PI) phosphodiesterase"/>
    <property type="match status" value="1"/>
</dbReference>
<dbReference type="Pfam" id="PF03009">
    <property type="entry name" value="GDPD"/>
    <property type="match status" value="1"/>
</dbReference>
<reference evidence="3 5" key="2">
    <citation type="submission" date="2016-11" db="EMBL/GenBank/DDBJ databases">
        <authorList>
            <person name="Jaros S."/>
            <person name="Januszkiewicz K."/>
            <person name="Wedrychowicz H."/>
        </authorList>
    </citation>
    <scope>NUCLEOTIDE SEQUENCE [LARGE SCALE GENOMIC DNA]</scope>
    <source>
        <strain evidence="3 5">DSM 17137</strain>
    </source>
</reference>
<dbReference type="Proteomes" id="UP000033608">
    <property type="component" value="Unassembled WGS sequence"/>
</dbReference>
<dbReference type="AlphaFoldDB" id="A0A0F5LTZ7"/>
<dbReference type="RefSeq" id="WP_046134370.1">
    <property type="nucleotide sequence ID" value="NZ_FQVC01000001.1"/>
</dbReference>
<evidence type="ECO:0000313" key="4">
    <source>
        <dbReference type="Proteomes" id="UP000033608"/>
    </source>
</evidence>
<sequence>MVHIIGHRGGRDLWAENSLAGFRELAAMPVEGVEFDVHPTVDGELLVIHDPTLDRTTDRTGPVTQLRAGEHRDVRLRNSDAQCIPLLSEVLAVYADTTMELHVELKADKDGNPYPGLEAQTAAMLDAHGLAKRAILTSFNPAVLAEVRRVAPHIRTLASFDAKSSERYGLLDGLEAIAKVADIIAIEKSVLDRFWDVIAPRLPKERLGVWVPNEEADLTFWLNKPIRQLTTDRPDRAVSLRRT</sequence>
<dbReference type="PATRIC" id="fig|1121477.3.peg.2265"/>
<keyword evidence="4" id="KW-1185">Reference proteome</keyword>
<dbReference type="PANTHER" id="PTHR46211:SF14">
    <property type="entry name" value="GLYCEROPHOSPHODIESTER PHOSPHODIESTERASE"/>
    <property type="match status" value="1"/>
</dbReference>
<dbReference type="InterPro" id="IPR030395">
    <property type="entry name" value="GP_PDE_dom"/>
</dbReference>
<organism evidence="2 4">
    <name type="scientific">Devosia limi DSM 17137</name>
    <dbReference type="NCBI Taxonomy" id="1121477"/>
    <lineage>
        <taxon>Bacteria</taxon>
        <taxon>Pseudomonadati</taxon>
        <taxon>Pseudomonadota</taxon>
        <taxon>Alphaproteobacteria</taxon>
        <taxon>Hyphomicrobiales</taxon>
        <taxon>Devosiaceae</taxon>
        <taxon>Devosia</taxon>
    </lineage>
</organism>
<feature type="domain" description="GP-PDE" evidence="1">
    <location>
        <begin position="2"/>
        <end position="241"/>
    </location>
</feature>
<dbReference type="STRING" id="1121477.SAMN02745223_00114"/>
<dbReference type="Proteomes" id="UP000184533">
    <property type="component" value="Unassembled WGS sequence"/>
</dbReference>
<accession>A0A0F5LTZ7</accession>
<evidence type="ECO:0000313" key="3">
    <source>
        <dbReference type="EMBL" id="SHE34225.1"/>
    </source>
</evidence>
<protein>
    <submittedName>
        <fullName evidence="2">Glycerophosphodiester phosphodiesterase</fullName>
    </submittedName>
    <submittedName>
        <fullName evidence="3">Glycerophosphoryl diester phosphodiesterase</fullName>
    </submittedName>
</protein>
<dbReference type="GO" id="GO:0006629">
    <property type="term" value="P:lipid metabolic process"/>
    <property type="evidence" value="ECO:0007669"/>
    <property type="project" value="InterPro"/>
</dbReference>